<organism evidence="2">
    <name type="scientific">marine sediment metagenome</name>
    <dbReference type="NCBI Taxonomy" id="412755"/>
    <lineage>
        <taxon>unclassified sequences</taxon>
        <taxon>metagenomes</taxon>
        <taxon>ecological metagenomes</taxon>
    </lineage>
</organism>
<comment type="caution">
    <text evidence="2">The sequence shown here is derived from an EMBL/GenBank/DDBJ whole genome shotgun (WGS) entry which is preliminary data.</text>
</comment>
<keyword evidence="1" id="KW-0812">Transmembrane</keyword>
<protein>
    <submittedName>
        <fullName evidence="2">Uncharacterized protein</fullName>
    </submittedName>
</protein>
<keyword evidence="1" id="KW-1133">Transmembrane helix</keyword>
<feature type="transmembrane region" description="Helical" evidence="1">
    <location>
        <begin position="31"/>
        <end position="51"/>
    </location>
</feature>
<name>A0A0F9M4T8_9ZZZZ</name>
<evidence type="ECO:0000256" key="1">
    <source>
        <dbReference type="SAM" id="Phobius"/>
    </source>
</evidence>
<feature type="transmembrane region" description="Helical" evidence="1">
    <location>
        <begin position="63"/>
        <end position="80"/>
    </location>
</feature>
<proteinExistence type="predicted"/>
<evidence type="ECO:0000313" key="2">
    <source>
        <dbReference type="EMBL" id="KKM64237.1"/>
    </source>
</evidence>
<gene>
    <name evidence="2" type="ORF">LCGC14_1503410</name>
</gene>
<dbReference type="AlphaFoldDB" id="A0A0F9M4T8"/>
<dbReference type="EMBL" id="LAZR01010941">
    <property type="protein sequence ID" value="KKM64237.1"/>
    <property type="molecule type" value="Genomic_DNA"/>
</dbReference>
<accession>A0A0F9M4T8</accession>
<reference evidence="2" key="1">
    <citation type="journal article" date="2015" name="Nature">
        <title>Complex archaea that bridge the gap between prokaryotes and eukaryotes.</title>
        <authorList>
            <person name="Spang A."/>
            <person name="Saw J.H."/>
            <person name="Jorgensen S.L."/>
            <person name="Zaremba-Niedzwiedzka K."/>
            <person name="Martijn J."/>
            <person name="Lind A.E."/>
            <person name="van Eijk R."/>
            <person name="Schleper C."/>
            <person name="Guy L."/>
            <person name="Ettema T.J."/>
        </authorList>
    </citation>
    <scope>NUCLEOTIDE SEQUENCE</scope>
</reference>
<sequence>MTIIRWILSLIYILLFTYALTAVLQPGDELALGVIAGTVLSLVLSYAPGVAKVYEGLSKEVKQAVNISLMALVAATIFVLSCANQLDVGVFCTLSGALDLLLLVLYGLIATQGIYGANNYLAERLRKRFAA</sequence>
<keyword evidence="1" id="KW-0472">Membrane</keyword>
<feature type="transmembrane region" description="Helical" evidence="1">
    <location>
        <begin position="100"/>
        <end position="121"/>
    </location>
</feature>